<evidence type="ECO:0000256" key="1">
    <source>
        <dbReference type="SAM" id="MobiDB-lite"/>
    </source>
</evidence>
<protein>
    <submittedName>
        <fullName evidence="2">Uncharacterized protein</fullName>
    </submittedName>
</protein>
<proteinExistence type="predicted"/>
<sequence>MFLSIHDNGASNSTKSEEPRIQISQKWPKDHSNKCVDTSSHELIKHMHRVIGQKLISFTQSVKRERERYLLSNPNPIPQLHPSKNEAALSTRKPSI</sequence>
<feature type="region of interest" description="Disordered" evidence="1">
    <location>
        <begin position="1"/>
        <end position="34"/>
    </location>
</feature>
<dbReference type="EMBL" id="GGEC01070384">
    <property type="protein sequence ID" value="MBX50868.1"/>
    <property type="molecule type" value="Transcribed_RNA"/>
</dbReference>
<evidence type="ECO:0000313" key="2">
    <source>
        <dbReference type="EMBL" id="MBX50868.1"/>
    </source>
</evidence>
<reference evidence="2" key="1">
    <citation type="submission" date="2018-02" db="EMBL/GenBank/DDBJ databases">
        <title>Rhizophora mucronata_Transcriptome.</title>
        <authorList>
            <person name="Meera S.P."/>
            <person name="Sreeshan A."/>
            <person name="Augustine A."/>
        </authorList>
    </citation>
    <scope>NUCLEOTIDE SEQUENCE</scope>
    <source>
        <tissue evidence="2">Leaf</tissue>
    </source>
</reference>
<feature type="region of interest" description="Disordered" evidence="1">
    <location>
        <begin position="72"/>
        <end position="96"/>
    </location>
</feature>
<dbReference type="AlphaFoldDB" id="A0A2P2P7Z1"/>
<name>A0A2P2P7Z1_RHIMU</name>
<organism evidence="2">
    <name type="scientific">Rhizophora mucronata</name>
    <name type="common">Asiatic mangrove</name>
    <dbReference type="NCBI Taxonomy" id="61149"/>
    <lineage>
        <taxon>Eukaryota</taxon>
        <taxon>Viridiplantae</taxon>
        <taxon>Streptophyta</taxon>
        <taxon>Embryophyta</taxon>
        <taxon>Tracheophyta</taxon>
        <taxon>Spermatophyta</taxon>
        <taxon>Magnoliopsida</taxon>
        <taxon>eudicotyledons</taxon>
        <taxon>Gunneridae</taxon>
        <taxon>Pentapetalae</taxon>
        <taxon>rosids</taxon>
        <taxon>fabids</taxon>
        <taxon>Malpighiales</taxon>
        <taxon>Rhizophoraceae</taxon>
        <taxon>Rhizophora</taxon>
    </lineage>
</organism>
<accession>A0A2P2P7Z1</accession>